<sequence length="82" mass="8652">MAKLSKSLFAGDPAPDFEAGDDFAQHVFAEETSTEGSPHAPTAFERLVAISERTSGEALPVSRPISAHEVEDDLDVVPGNGE</sequence>
<dbReference type="Proteomes" id="UP001277561">
    <property type="component" value="Unassembled WGS sequence"/>
</dbReference>
<feature type="region of interest" description="Disordered" evidence="1">
    <location>
        <begin position="1"/>
        <end position="21"/>
    </location>
</feature>
<name>A0AAW9FIA8_9HYPH</name>
<evidence type="ECO:0000313" key="4">
    <source>
        <dbReference type="Proteomes" id="UP001277561"/>
    </source>
</evidence>
<gene>
    <name evidence="2" type="ORF">RMR22_23425</name>
    <name evidence="3" type="ORF">RMS29_24705</name>
</gene>
<accession>A0AAW9FIA8</accession>
<evidence type="ECO:0000313" key="2">
    <source>
        <dbReference type="EMBL" id="MDX8305205.1"/>
    </source>
</evidence>
<comment type="caution">
    <text evidence="2">The sequence shown here is derived from an EMBL/GenBank/DDBJ whole genome shotgun (WGS) entry which is preliminary data.</text>
</comment>
<dbReference type="AlphaFoldDB" id="A0AAW9FIA8"/>
<dbReference type="EMBL" id="JAVRAF010000014">
    <property type="protein sequence ID" value="MDX8305205.1"/>
    <property type="molecule type" value="Genomic_DNA"/>
</dbReference>
<reference evidence="2 4" key="1">
    <citation type="journal article" date="2023" name="Phytobiomes J">
        <title>Deciphering the key players within the bacterial microbiota associated with aerial crown gall tumors on rhododendron: Insights into the gallobiome.</title>
        <authorList>
            <person name="Kuzmanovic N."/>
            <person name="Nesme J."/>
            <person name="Wolf J."/>
            <person name="Neumann-Schaal M."/>
            <person name="Petersen J."/>
            <person name="Fernandez-Gnecco G."/>
            <person name="Sproeer C."/>
            <person name="Bunk B."/>
            <person name="Overmann J."/>
            <person name="Sorensen S.J."/>
            <person name="Idczak E."/>
            <person name="Smalla K."/>
        </authorList>
    </citation>
    <scope>NUCLEOTIDE SEQUENCE</scope>
    <source>
        <strain evidence="2">Rho-11.1</strain>
        <strain evidence="4">rho-14.1</strain>
        <strain evidence="3">Rho-14.1</strain>
    </source>
</reference>
<dbReference type="EMBL" id="JAVRAD010000017">
    <property type="protein sequence ID" value="MDX8332413.1"/>
    <property type="molecule type" value="Genomic_DNA"/>
</dbReference>
<dbReference type="RefSeq" id="WP_234625011.1">
    <property type="nucleotide sequence ID" value="NZ_CP192770.1"/>
</dbReference>
<evidence type="ECO:0000256" key="1">
    <source>
        <dbReference type="SAM" id="MobiDB-lite"/>
    </source>
</evidence>
<feature type="region of interest" description="Disordered" evidence="1">
    <location>
        <begin position="55"/>
        <end position="82"/>
    </location>
</feature>
<evidence type="ECO:0000313" key="3">
    <source>
        <dbReference type="EMBL" id="MDX8332413.1"/>
    </source>
</evidence>
<protein>
    <submittedName>
        <fullName evidence="2">Uncharacterized protein</fullName>
    </submittedName>
</protein>
<keyword evidence="4" id="KW-1185">Reference proteome</keyword>
<proteinExistence type="predicted"/>
<organism evidence="2">
    <name type="scientific">Agrobacterium rosae</name>
    <dbReference type="NCBI Taxonomy" id="1972867"/>
    <lineage>
        <taxon>Bacteria</taxon>
        <taxon>Pseudomonadati</taxon>
        <taxon>Pseudomonadota</taxon>
        <taxon>Alphaproteobacteria</taxon>
        <taxon>Hyphomicrobiales</taxon>
        <taxon>Rhizobiaceae</taxon>
        <taxon>Rhizobium/Agrobacterium group</taxon>
        <taxon>Agrobacterium</taxon>
    </lineage>
</organism>